<reference evidence="1 2" key="1">
    <citation type="journal article" date="2018" name="Front. Plant Sci.">
        <title>Red Clover (Trifolium pratense) and Zigzag Clover (T. medium) - A Picture of Genomic Similarities and Differences.</title>
        <authorList>
            <person name="Dluhosova J."/>
            <person name="Istvanek J."/>
            <person name="Nedelnik J."/>
            <person name="Repkova J."/>
        </authorList>
    </citation>
    <scope>NUCLEOTIDE SEQUENCE [LARGE SCALE GENOMIC DNA]</scope>
    <source>
        <strain evidence="2">cv. 10/8</strain>
        <tissue evidence="1">Leaf</tissue>
    </source>
</reference>
<dbReference type="AlphaFoldDB" id="A0A392SLF7"/>
<feature type="non-terminal residue" evidence="1">
    <location>
        <position position="1"/>
    </location>
</feature>
<dbReference type="Proteomes" id="UP000265520">
    <property type="component" value="Unassembled WGS sequence"/>
</dbReference>
<dbReference type="EMBL" id="LXQA010394862">
    <property type="protein sequence ID" value="MCI49034.1"/>
    <property type="molecule type" value="Genomic_DNA"/>
</dbReference>
<protein>
    <submittedName>
        <fullName evidence="1">Uncharacterized protein</fullName>
    </submittedName>
</protein>
<evidence type="ECO:0000313" key="2">
    <source>
        <dbReference type="Proteomes" id="UP000265520"/>
    </source>
</evidence>
<sequence>QTPCSVYGWAPGKILSGIMSKEEGDEGEEDVITE</sequence>
<name>A0A392SLF7_9FABA</name>
<keyword evidence="2" id="KW-1185">Reference proteome</keyword>
<organism evidence="1 2">
    <name type="scientific">Trifolium medium</name>
    <dbReference type="NCBI Taxonomy" id="97028"/>
    <lineage>
        <taxon>Eukaryota</taxon>
        <taxon>Viridiplantae</taxon>
        <taxon>Streptophyta</taxon>
        <taxon>Embryophyta</taxon>
        <taxon>Tracheophyta</taxon>
        <taxon>Spermatophyta</taxon>
        <taxon>Magnoliopsida</taxon>
        <taxon>eudicotyledons</taxon>
        <taxon>Gunneridae</taxon>
        <taxon>Pentapetalae</taxon>
        <taxon>rosids</taxon>
        <taxon>fabids</taxon>
        <taxon>Fabales</taxon>
        <taxon>Fabaceae</taxon>
        <taxon>Papilionoideae</taxon>
        <taxon>50 kb inversion clade</taxon>
        <taxon>NPAAA clade</taxon>
        <taxon>Hologalegina</taxon>
        <taxon>IRL clade</taxon>
        <taxon>Trifolieae</taxon>
        <taxon>Trifolium</taxon>
    </lineage>
</organism>
<accession>A0A392SLF7</accession>
<comment type="caution">
    <text evidence="1">The sequence shown here is derived from an EMBL/GenBank/DDBJ whole genome shotgun (WGS) entry which is preliminary data.</text>
</comment>
<proteinExistence type="predicted"/>
<evidence type="ECO:0000313" key="1">
    <source>
        <dbReference type="EMBL" id="MCI49034.1"/>
    </source>
</evidence>